<dbReference type="RefSeq" id="WP_281792924.1">
    <property type="nucleotide sequence ID" value="NZ_BSDR01000001.1"/>
</dbReference>
<feature type="region of interest" description="Disordered" evidence="1">
    <location>
        <begin position="18"/>
        <end position="44"/>
    </location>
</feature>
<dbReference type="AlphaFoldDB" id="A0A9W6D0R2"/>
<name>A0A9W6D0R2_9BACT</name>
<evidence type="ECO:0000313" key="3">
    <source>
        <dbReference type="Proteomes" id="UP001144372"/>
    </source>
</evidence>
<dbReference type="EMBL" id="BSDR01000001">
    <property type="protein sequence ID" value="GLI33750.1"/>
    <property type="molecule type" value="Genomic_DNA"/>
</dbReference>
<accession>A0A9W6D0R2</accession>
<evidence type="ECO:0000256" key="1">
    <source>
        <dbReference type="SAM" id="MobiDB-lite"/>
    </source>
</evidence>
<organism evidence="2 3">
    <name type="scientific">Desulforhabdus amnigena</name>
    <dbReference type="NCBI Taxonomy" id="40218"/>
    <lineage>
        <taxon>Bacteria</taxon>
        <taxon>Pseudomonadati</taxon>
        <taxon>Thermodesulfobacteriota</taxon>
        <taxon>Syntrophobacteria</taxon>
        <taxon>Syntrophobacterales</taxon>
        <taxon>Syntrophobacteraceae</taxon>
        <taxon>Desulforhabdus</taxon>
    </lineage>
</organism>
<sequence>MAAVQGVGDSLAVEAVGEVGASPASDRPVAVASPPDPLREPAVRGSEVPAACRCHSEPEHAKVDKQWVRRSAGQA</sequence>
<comment type="caution">
    <text evidence="2">The sequence shown here is derived from an EMBL/GenBank/DDBJ whole genome shotgun (WGS) entry which is preliminary data.</text>
</comment>
<evidence type="ECO:0000313" key="2">
    <source>
        <dbReference type="EMBL" id="GLI33750.1"/>
    </source>
</evidence>
<feature type="region of interest" description="Disordered" evidence="1">
    <location>
        <begin position="56"/>
        <end position="75"/>
    </location>
</feature>
<proteinExistence type="predicted"/>
<reference evidence="2" key="1">
    <citation type="submission" date="2022-12" db="EMBL/GenBank/DDBJ databases">
        <title>Reference genome sequencing for broad-spectrum identification of bacterial and archaeal isolates by mass spectrometry.</title>
        <authorList>
            <person name="Sekiguchi Y."/>
            <person name="Tourlousse D.M."/>
        </authorList>
    </citation>
    <scope>NUCLEOTIDE SEQUENCE</scope>
    <source>
        <strain evidence="2">ASRB1</strain>
    </source>
</reference>
<keyword evidence="3" id="KW-1185">Reference proteome</keyword>
<dbReference type="Proteomes" id="UP001144372">
    <property type="component" value="Unassembled WGS sequence"/>
</dbReference>
<protein>
    <submittedName>
        <fullName evidence="2">Uncharacterized protein</fullName>
    </submittedName>
</protein>
<gene>
    <name evidence="2" type="ORF">DAMNIGENAA_11830</name>
</gene>
<feature type="compositionally biased region" description="Basic and acidic residues" evidence="1">
    <location>
        <begin position="56"/>
        <end position="67"/>
    </location>
</feature>